<feature type="region of interest" description="Disordered" evidence="1">
    <location>
        <begin position="1"/>
        <end position="79"/>
    </location>
</feature>
<feature type="compositionally biased region" description="Basic and acidic residues" evidence="1">
    <location>
        <begin position="1"/>
        <end position="25"/>
    </location>
</feature>
<evidence type="ECO:0000256" key="1">
    <source>
        <dbReference type="SAM" id="MobiDB-lite"/>
    </source>
</evidence>
<proteinExistence type="predicted"/>
<accession>A0A6J4QH51</accession>
<protein>
    <submittedName>
        <fullName evidence="2">Uncharacterized protein</fullName>
    </submittedName>
</protein>
<dbReference type="EMBL" id="CADCUQ010000903">
    <property type="protein sequence ID" value="CAA9437484.1"/>
    <property type="molecule type" value="Genomic_DNA"/>
</dbReference>
<organism evidence="2">
    <name type="scientific">uncultured Phycisphaerae bacterium</name>
    <dbReference type="NCBI Taxonomy" id="904963"/>
    <lineage>
        <taxon>Bacteria</taxon>
        <taxon>Pseudomonadati</taxon>
        <taxon>Planctomycetota</taxon>
        <taxon>Phycisphaerae</taxon>
        <taxon>environmental samples</taxon>
    </lineage>
</organism>
<feature type="compositionally biased region" description="Low complexity" evidence="1">
    <location>
        <begin position="210"/>
        <end position="222"/>
    </location>
</feature>
<feature type="non-terminal residue" evidence="2">
    <location>
        <position position="241"/>
    </location>
</feature>
<feature type="compositionally biased region" description="Basic residues" evidence="1">
    <location>
        <begin position="232"/>
        <end position="241"/>
    </location>
</feature>
<feature type="compositionally biased region" description="Basic and acidic residues" evidence="1">
    <location>
        <begin position="46"/>
        <end position="59"/>
    </location>
</feature>
<gene>
    <name evidence="2" type="ORF">AVDCRST_MAG64-3904</name>
</gene>
<sequence>DHATRRFEREVGRGADGAPRGREGEYPPARRAGPAAARAAVGQGRPELRLRRDAGEGRAGRPVRRAQPTARLPLHVRPGLGRGVPELLVRVRPPRRRHGTPGGPGRVAGDGLPRAAAEDRGVQAADGLAVPVGLVARELVQPRLPRPLHARGAGHGRRVPQLHDGAVPQRGSAGGERLLQGPGDRRGLPHVLHFRPGAGRDARHVRAARPRAQGAGRGPVAVHDAVGAAPRPLRRRPRGRQ</sequence>
<reference evidence="2" key="1">
    <citation type="submission" date="2020-02" db="EMBL/GenBank/DDBJ databases">
        <authorList>
            <person name="Meier V. D."/>
        </authorList>
    </citation>
    <scope>NUCLEOTIDE SEQUENCE</scope>
    <source>
        <strain evidence="2">AVDCRST_MAG64</strain>
    </source>
</reference>
<feature type="region of interest" description="Disordered" evidence="1">
    <location>
        <begin position="147"/>
        <end position="175"/>
    </location>
</feature>
<feature type="region of interest" description="Disordered" evidence="1">
    <location>
        <begin position="199"/>
        <end position="241"/>
    </location>
</feature>
<feature type="compositionally biased region" description="Basic residues" evidence="1">
    <location>
        <begin position="147"/>
        <end position="160"/>
    </location>
</feature>
<dbReference type="AlphaFoldDB" id="A0A6J4QH51"/>
<feature type="compositionally biased region" description="Low complexity" evidence="1">
    <location>
        <begin position="27"/>
        <end position="45"/>
    </location>
</feature>
<evidence type="ECO:0000313" key="2">
    <source>
        <dbReference type="EMBL" id="CAA9437484.1"/>
    </source>
</evidence>
<name>A0A6J4QH51_9BACT</name>
<feature type="non-terminal residue" evidence="2">
    <location>
        <position position="1"/>
    </location>
</feature>